<dbReference type="FunFam" id="3.90.199.10:FF:000002">
    <property type="entry name" value="DNA topoisomerase 2"/>
    <property type="match status" value="1"/>
</dbReference>
<dbReference type="InterPro" id="IPR013760">
    <property type="entry name" value="Topo_IIA-like_dom_sf"/>
</dbReference>
<dbReference type="GO" id="GO:0003918">
    <property type="term" value="F:DNA topoisomerase type II (double strand cut, ATP-hydrolyzing) activity"/>
    <property type="evidence" value="ECO:0007669"/>
    <property type="project" value="UniProtKB-UniRule"/>
</dbReference>
<dbReference type="PANTHER" id="PTHR10169">
    <property type="entry name" value="DNA TOPOISOMERASE/GYRASE"/>
    <property type="match status" value="1"/>
</dbReference>
<dbReference type="Pfam" id="PF00521">
    <property type="entry name" value="DNA_topoisoIV"/>
    <property type="match status" value="1"/>
</dbReference>
<evidence type="ECO:0000256" key="14">
    <source>
        <dbReference type="PROSITE-ProRule" id="PRU01384"/>
    </source>
</evidence>
<organism evidence="19 20">
    <name type="scientific">Vairimorpha ceranae</name>
    <dbReference type="NCBI Taxonomy" id="40302"/>
    <lineage>
        <taxon>Eukaryota</taxon>
        <taxon>Fungi</taxon>
        <taxon>Fungi incertae sedis</taxon>
        <taxon>Microsporidia</taxon>
        <taxon>Nosematidae</taxon>
        <taxon>Vairimorpha</taxon>
    </lineage>
</organism>
<dbReference type="GO" id="GO:0005634">
    <property type="term" value="C:nucleus"/>
    <property type="evidence" value="ECO:0007669"/>
    <property type="project" value="TreeGrafter"/>
</dbReference>
<dbReference type="SUPFAM" id="SSF56719">
    <property type="entry name" value="Type II DNA topoisomerase"/>
    <property type="match status" value="1"/>
</dbReference>
<comment type="subunit">
    <text evidence="15">Homodimer.</text>
</comment>
<dbReference type="SMART" id="SM00433">
    <property type="entry name" value="TOP2c"/>
    <property type="match status" value="1"/>
</dbReference>
<dbReference type="InterPro" id="IPR018522">
    <property type="entry name" value="TopoIIA_CS"/>
</dbReference>
<evidence type="ECO:0000256" key="8">
    <source>
        <dbReference type="ARBA" id="ARBA00022741"/>
    </source>
</evidence>
<proteinExistence type="inferred from homology"/>
<evidence type="ECO:0000256" key="2">
    <source>
        <dbReference type="ARBA" id="ARBA00001913"/>
    </source>
</evidence>
<dbReference type="PROSITE" id="PS00177">
    <property type="entry name" value="TOPOISOMERASE_II"/>
    <property type="match status" value="1"/>
</dbReference>
<dbReference type="GO" id="GO:0003677">
    <property type="term" value="F:DNA binding"/>
    <property type="evidence" value="ECO:0007669"/>
    <property type="project" value="UniProtKB-UniRule"/>
</dbReference>
<evidence type="ECO:0000256" key="6">
    <source>
        <dbReference type="ARBA" id="ARBA00019635"/>
    </source>
</evidence>
<dbReference type="Gene3D" id="3.30.1360.40">
    <property type="match status" value="1"/>
</dbReference>
<comment type="cofactor">
    <cofactor evidence="2">
        <name>Ca(2+)</name>
        <dbReference type="ChEBI" id="CHEBI:29108"/>
    </cofactor>
</comment>
<keyword evidence="8 15" id="KW-0547">Nucleotide-binding</keyword>
<evidence type="ECO:0000256" key="1">
    <source>
        <dbReference type="ARBA" id="ARBA00000185"/>
    </source>
</evidence>
<feature type="active site" description="O-(5'-phospho-DNA)-tyrosine intermediate" evidence="14">
    <location>
        <position position="755"/>
    </location>
</feature>
<dbReference type="InterPro" id="IPR031660">
    <property type="entry name" value="TOPRIM_C"/>
</dbReference>
<evidence type="ECO:0000313" key="19">
    <source>
        <dbReference type="EMBL" id="KKO75683.1"/>
    </source>
</evidence>
<comment type="function">
    <text evidence="15">Control of topological states of DNA by transient breakage and subsequent rejoining of DNA strands. Topoisomerase II makes double-strand breaks.</text>
</comment>
<keyword evidence="12 14" id="KW-0238">DNA-binding</keyword>
<dbReference type="Gene3D" id="3.30.230.10">
    <property type="match status" value="1"/>
</dbReference>
<dbReference type="SMART" id="SM00434">
    <property type="entry name" value="TOP4c"/>
    <property type="match status" value="1"/>
</dbReference>
<comment type="similarity">
    <text evidence="4 15">Belongs to the type II topoisomerase family.</text>
</comment>
<evidence type="ECO:0000313" key="20">
    <source>
        <dbReference type="Proteomes" id="UP000034350"/>
    </source>
</evidence>
<dbReference type="GO" id="GO:0006265">
    <property type="term" value="P:DNA topological change"/>
    <property type="evidence" value="ECO:0007669"/>
    <property type="project" value="UniProtKB-UniRule"/>
</dbReference>
<dbReference type="PANTHER" id="PTHR10169:SF38">
    <property type="entry name" value="DNA TOPOISOMERASE 2"/>
    <property type="match status" value="1"/>
</dbReference>
<dbReference type="InterPro" id="IPR013758">
    <property type="entry name" value="Topo_IIA_A/C_ab"/>
</dbReference>
<dbReference type="FunFam" id="3.30.230.10:FF:000008">
    <property type="entry name" value="DNA topoisomerase 2"/>
    <property type="match status" value="1"/>
</dbReference>
<evidence type="ECO:0000259" key="17">
    <source>
        <dbReference type="PROSITE" id="PS50880"/>
    </source>
</evidence>
<evidence type="ECO:0000256" key="9">
    <source>
        <dbReference type="ARBA" id="ARBA00022840"/>
    </source>
</evidence>
<dbReference type="Proteomes" id="UP000034350">
    <property type="component" value="Unassembled WGS sequence"/>
</dbReference>
<dbReference type="InterPro" id="IPR006171">
    <property type="entry name" value="TOPRIM_dom"/>
</dbReference>
<dbReference type="CDD" id="cd16930">
    <property type="entry name" value="HATPase_TopII-like"/>
    <property type="match status" value="1"/>
</dbReference>
<sequence length="1193" mass="137722">MTKTIEETYQKKTPLEHILLRPDTYIGSVEKEVQNMYVWDEINGKIVSKNISFVPGLYKIFDEIIVNAADNKIRDPKMKNIKVEINKEDNIISVYNDGKGVPIKIHSQEKVYVPELIFGQLLTSSNYDDKEKKVTGGRNGYGAKLCNIFSSEFVVETSDQEVGKIYKQVFKNNMTVTGKPEIKTYKKSDFTKITFKPNLVRFGMKNLDDDIVSLFKKRVYDLSGIVKNVNVYLNEQKIEIKNFKDYVKLYLPEDAVVVHEIINERWELAFTTSEEQFQQVSFVNSISTSKGGSHVNHVVEQLTDPIIEALKKKKISNVKPFQVKSSMFLFINSLIDNPAFDSQTKENLTLRVGAFGSKCEPLKDFIDKVIKNTEVVTKIADFVKAKEDAALKKTDGKKKGRIIIDKLEDAKWAGTAKSNECTLYLTEGDSAKTMVMSGRSIVGTERLGVYPLRGKLLNVREATNKQISENVEIIAIKKILGLQHAKTYTDTSSLRYGHVMIITDQDHDGSHIKGLLINFFDYWYPSLLKISGFLQEFITPIVRGKNSRGEIVNFFTIPEYLEFKEQNPNYTFKYYKGLGTSTAKDAVEYFKNLPLHVKNFCPMTDEDKESIELAFSKKKVDSRKTWLLGLEQGTFLDQRPSEISISDFINKELILFSMADNFRSIPNVLDGFKPGQRKILFTCFKKNIYKEVKVSVLAGSVNASTQYHHGEVSLNTTIVGLAQNFVGSNNINLLVPEGQFGSRLKGGKDSAAHRYIFTYLNPITRLIFHKSDDLILKYLDEENQSIEPEWYVPIIPMVLVNGAEGIGTGWSTNIPNFNPLDIVNNIRKLLKDEPMIEMMPYYRNFVGTVTKLSPGKYQTDGVWEETETDLHITELPVGTWTYNYKSYIDSLKQSNLIDEYDDCNTDKTINIKIHYSKKLKNKKLSTLISTNNMICFDPNHKIKKYETPEEIIKEFYYVRLTFYLKRKEKLLEILKERMLKNENKVRFIKAVVSDQLIINKKKRKDIISELEKENYEPFDNYNYLLSMELYSLTFERIEKLNEEYEQSRKEYESLLRKTPKDLWNEDLDEFEEKYIEFLHAEEEEYEKLRNGSVGTLKPVKKKSKLNKTVKISERKTTITKTTPTKKTVKKSVTTEKSVSTKRAKITKIEPQKRQKIKKDKENTTEIKTPLSRDLFIDDTESSDISKINAWHKY</sequence>
<name>A0A0F9WS26_9MICR</name>
<dbReference type="FunFam" id="3.30.565.10:FF:000004">
    <property type="entry name" value="DNA topoisomerase 2"/>
    <property type="match status" value="1"/>
</dbReference>
<dbReference type="EC" id="5.6.2.2" evidence="5 15"/>
<dbReference type="Gene3D" id="3.30.565.10">
    <property type="entry name" value="Histidine kinase-like ATPase, C-terminal domain"/>
    <property type="match status" value="1"/>
</dbReference>
<dbReference type="CDD" id="cd03365">
    <property type="entry name" value="TOPRIM_TopoIIA"/>
    <property type="match status" value="1"/>
</dbReference>
<evidence type="ECO:0000256" key="5">
    <source>
        <dbReference type="ARBA" id="ARBA00012895"/>
    </source>
</evidence>
<evidence type="ECO:0000259" key="18">
    <source>
        <dbReference type="PROSITE" id="PS52040"/>
    </source>
</evidence>
<keyword evidence="16" id="KW-0175">Coiled coil</keyword>
<evidence type="ECO:0000256" key="10">
    <source>
        <dbReference type="ARBA" id="ARBA00022842"/>
    </source>
</evidence>
<comment type="catalytic activity">
    <reaction evidence="1 14 15">
        <text>ATP-dependent breakage, passage and rejoining of double-stranded DNA.</text>
        <dbReference type="EC" id="5.6.2.2"/>
    </reaction>
</comment>
<dbReference type="SUPFAM" id="SSF55874">
    <property type="entry name" value="ATPase domain of HSP90 chaperone/DNA topoisomerase II/histidine kinase"/>
    <property type="match status" value="1"/>
</dbReference>
<dbReference type="Gene3D" id="1.10.268.10">
    <property type="entry name" value="Topoisomerase, domain 3"/>
    <property type="match status" value="1"/>
</dbReference>
<dbReference type="InterPro" id="IPR013759">
    <property type="entry name" value="Topo_IIA_B_C"/>
</dbReference>
<comment type="cofactor">
    <cofactor evidence="3">
        <name>Mg(2+)</name>
        <dbReference type="ChEBI" id="CHEBI:18420"/>
    </cofactor>
</comment>
<dbReference type="InterPro" id="IPR034157">
    <property type="entry name" value="TOPRIM_TopoII"/>
</dbReference>
<dbReference type="Gene3D" id="3.30.1490.30">
    <property type="match status" value="1"/>
</dbReference>
<dbReference type="InterPro" id="IPR013506">
    <property type="entry name" value="Topo_IIA_bsu_dom2"/>
</dbReference>
<feature type="coiled-coil region" evidence="16">
    <location>
        <begin position="1030"/>
        <end position="1057"/>
    </location>
</feature>
<dbReference type="InterPro" id="IPR002205">
    <property type="entry name" value="Topo_IIA_dom_A"/>
</dbReference>
<dbReference type="InterPro" id="IPR050634">
    <property type="entry name" value="DNA_Topoisomerase_II"/>
</dbReference>
<dbReference type="OrthoDB" id="276498at2759"/>
<dbReference type="InterPro" id="IPR020568">
    <property type="entry name" value="Ribosomal_Su5_D2-typ_SF"/>
</dbReference>
<dbReference type="VEuPathDB" id="MicrosporidiaDB:AAJ76_1400018261"/>
<dbReference type="InterPro" id="IPR014721">
    <property type="entry name" value="Ribsml_uS5_D2-typ_fold_subgr"/>
</dbReference>
<dbReference type="Pfam" id="PF00204">
    <property type="entry name" value="DNA_gyraseB"/>
    <property type="match status" value="1"/>
</dbReference>
<dbReference type="VEuPathDB" id="MicrosporidiaDB:G9O61_00g011600"/>
<dbReference type="Pfam" id="PF01751">
    <property type="entry name" value="Toprim"/>
    <property type="match status" value="1"/>
</dbReference>
<gene>
    <name evidence="19" type="ORF">AAJ76_1400018261</name>
</gene>
<evidence type="ECO:0000256" key="3">
    <source>
        <dbReference type="ARBA" id="ARBA00001946"/>
    </source>
</evidence>
<reference evidence="19 20" key="1">
    <citation type="journal article" date="2015" name="Environ. Microbiol.">
        <title>Genome analyses suggest the presence of polyploidy and recent human-driven expansions in eight global populations of the honeybee pathogen Nosema ceranae.</title>
        <authorList>
            <person name="Pelin A."/>
            <person name="Selman M."/>
            <person name="Aris-Brosou S."/>
            <person name="Farinelli L."/>
            <person name="Corradi N."/>
        </authorList>
    </citation>
    <scope>NUCLEOTIDE SEQUENCE [LARGE SCALE GENOMIC DNA]</scope>
    <source>
        <strain evidence="19 20">PA08 1199</strain>
    </source>
</reference>
<dbReference type="PROSITE" id="PS50880">
    <property type="entry name" value="TOPRIM"/>
    <property type="match status" value="1"/>
</dbReference>
<feature type="domain" description="Topo IIA-type catalytic" evidence="18">
    <location>
        <begin position="665"/>
        <end position="1067"/>
    </location>
</feature>
<keyword evidence="9 15" id="KW-0067">ATP-binding</keyword>
<dbReference type="InterPro" id="IPR036890">
    <property type="entry name" value="HATPase_C_sf"/>
</dbReference>
<comment type="caution">
    <text evidence="19">The sequence shown here is derived from an EMBL/GenBank/DDBJ whole genome shotgun (WGS) entry which is preliminary data.</text>
</comment>
<evidence type="ECO:0000256" key="7">
    <source>
        <dbReference type="ARBA" id="ARBA00022723"/>
    </source>
</evidence>
<keyword evidence="20" id="KW-1185">Reference proteome</keyword>
<feature type="domain" description="Toprim" evidence="17">
    <location>
        <begin position="421"/>
        <end position="557"/>
    </location>
</feature>
<dbReference type="EMBL" id="JPQZ01000014">
    <property type="protein sequence ID" value="KKO75683.1"/>
    <property type="molecule type" value="Genomic_DNA"/>
</dbReference>
<keyword evidence="7" id="KW-0479">Metal-binding</keyword>
<dbReference type="GO" id="GO:0005524">
    <property type="term" value="F:ATP binding"/>
    <property type="evidence" value="ECO:0007669"/>
    <property type="project" value="UniProtKB-UniRule"/>
</dbReference>
<dbReference type="Gene3D" id="3.40.50.670">
    <property type="match status" value="1"/>
</dbReference>
<keyword evidence="13 14" id="KW-0413">Isomerase</keyword>
<dbReference type="InterPro" id="IPR013757">
    <property type="entry name" value="Topo_IIA_A_a_sf"/>
</dbReference>
<evidence type="ECO:0000256" key="15">
    <source>
        <dbReference type="RuleBase" id="RU362094"/>
    </source>
</evidence>
<dbReference type="InterPro" id="IPR001241">
    <property type="entry name" value="Topo_IIA"/>
</dbReference>
<evidence type="ECO:0000256" key="13">
    <source>
        <dbReference type="ARBA" id="ARBA00023235"/>
    </source>
</evidence>
<dbReference type="PRINTS" id="PR00418">
    <property type="entry name" value="TPI2FAMILY"/>
</dbReference>
<keyword evidence="11 14" id="KW-0799">Topoisomerase</keyword>
<keyword evidence="10" id="KW-0460">Magnesium</keyword>
<dbReference type="GeneID" id="36318913"/>
<dbReference type="GO" id="GO:0046872">
    <property type="term" value="F:metal ion binding"/>
    <property type="evidence" value="ECO:0007669"/>
    <property type="project" value="UniProtKB-KW"/>
</dbReference>
<dbReference type="Pfam" id="PF02518">
    <property type="entry name" value="HATPase_c"/>
    <property type="match status" value="1"/>
</dbReference>
<evidence type="ECO:0000256" key="12">
    <source>
        <dbReference type="ARBA" id="ARBA00023125"/>
    </source>
</evidence>
<evidence type="ECO:0000256" key="16">
    <source>
        <dbReference type="SAM" id="Coils"/>
    </source>
</evidence>
<dbReference type="FunFam" id="3.40.50.670:FF:000001">
    <property type="entry name" value="DNA topoisomerase 2"/>
    <property type="match status" value="1"/>
</dbReference>
<dbReference type="CDD" id="cd03481">
    <property type="entry name" value="TopoIIA_Trans_ScTopoIIA"/>
    <property type="match status" value="1"/>
</dbReference>
<dbReference type="PRINTS" id="PR01158">
    <property type="entry name" value="TOPISMRASEII"/>
</dbReference>
<dbReference type="GO" id="GO:0000712">
    <property type="term" value="P:resolution of meiotic recombination intermediates"/>
    <property type="evidence" value="ECO:0007669"/>
    <property type="project" value="TreeGrafter"/>
</dbReference>
<protein>
    <recommendedName>
        <fullName evidence="6 15">DNA topoisomerase 2</fullName>
        <ecNumber evidence="5 15">5.6.2.2</ecNumber>
    </recommendedName>
</protein>
<dbReference type="PROSITE" id="PS52040">
    <property type="entry name" value="TOPO_IIA"/>
    <property type="match status" value="1"/>
</dbReference>
<dbReference type="InterPro" id="IPR003594">
    <property type="entry name" value="HATPase_dom"/>
</dbReference>
<accession>A0A0F9WS26</accession>
<dbReference type="InterPro" id="IPR001154">
    <property type="entry name" value="TopoII_euk"/>
</dbReference>
<dbReference type="SUPFAM" id="SSF54211">
    <property type="entry name" value="Ribosomal protein S5 domain 2-like"/>
    <property type="match status" value="1"/>
</dbReference>
<dbReference type="GO" id="GO:0000819">
    <property type="term" value="P:sister chromatid segregation"/>
    <property type="evidence" value="ECO:0007669"/>
    <property type="project" value="TreeGrafter"/>
</dbReference>
<dbReference type="VEuPathDB" id="MicrosporidiaDB:NCER_100008"/>
<dbReference type="AlphaFoldDB" id="A0A0F9WS26"/>
<evidence type="ECO:0000256" key="4">
    <source>
        <dbReference type="ARBA" id="ARBA00011080"/>
    </source>
</evidence>
<dbReference type="RefSeq" id="XP_024331425.1">
    <property type="nucleotide sequence ID" value="XM_024474011.1"/>
</dbReference>
<evidence type="ECO:0000256" key="11">
    <source>
        <dbReference type="ARBA" id="ARBA00023029"/>
    </source>
</evidence>
<dbReference type="Gene3D" id="3.90.199.10">
    <property type="entry name" value="Topoisomerase II, domain 5"/>
    <property type="match status" value="1"/>
</dbReference>
<dbReference type="Pfam" id="PF16898">
    <property type="entry name" value="TOPRIM_C"/>
    <property type="match status" value="1"/>
</dbReference>